<evidence type="ECO:0000256" key="3">
    <source>
        <dbReference type="ARBA" id="ARBA00023163"/>
    </source>
</evidence>
<dbReference type="SMART" id="SM00738">
    <property type="entry name" value="NGN"/>
    <property type="match status" value="1"/>
</dbReference>
<dbReference type="CDD" id="cd06091">
    <property type="entry name" value="KOW_NusG"/>
    <property type="match status" value="1"/>
</dbReference>
<dbReference type="SMART" id="SM00739">
    <property type="entry name" value="KOW"/>
    <property type="match status" value="1"/>
</dbReference>
<dbReference type="GO" id="GO:0006354">
    <property type="term" value="P:DNA-templated transcription elongation"/>
    <property type="evidence" value="ECO:0007669"/>
    <property type="project" value="UniProtKB-UniRule"/>
</dbReference>
<dbReference type="Gene3D" id="2.30.30.30">
    <property type="match status" value="1"/>
</dbReference>
<comment type="function">
    <text evidence="4">Participates in transcription elongation, termination and antitermination.</text>
</comment>
<feature type="domain" description="NusG-like N-terminal" evidence="6">
    <location>
        <begin position="3"/>
        <end position="117"/>
    </location>
</feature>
<dbReference type="EMBL" id="CP007154">
    <property type="protein sequence ID" value="AHH45516.1"/>
    <property type="molecule type" value="Genomic_DNA"/>
</dbReference>
<keyword evidence="1 4" id="KW-0889">Transcription antitermination</keyword>
<gene>
    <name evidence="4 8" type="primary">nusG</name>
    <name evidence="8" type="ORF">MYB_02575</name>
</gene>
<name>W5UTU4_9BACT</name>
<dbReference type="STRING" id="743966.MYB_02575"/>
<dbReference type="InterPro" id="IPR001062">
    <property type="entry name" value="Transcrpt_antiterm_NusG"/>
</dbReference>
<dbReference type="GO" id="GO:0031564">
    <property type="term" value="P:transcription antitermination"/>
    <property type="evidence" value="ECO:0007669"/>
    <property type="project" value="UniProtKB-UniRule"/>
</dbReference>
<dbReference type="KEGG" id="mbc:MYB_02575"/>
<dbReference type="InterPro" id="IPR043425">
    <property type="entry name" value="NusG-like"/>
</dbReference>
<evidence type="ECO:0000259" key="6">
    <source>
        <dbReference type="SMART" id="SM00738"/>
    </source>
</evidence>
<evidence type="ECO:0000313" key="9">
    <source>
        <dbReference type="Proteomes" id="UP000019229"/>
    </source>
</evidence>
<dbReference type="InterPro" id="IPR047050">
    <property type="entry name" value="NGN"/>
</dbReference>
<feature type="domain" description="KOW" evidence="7">
    <location>
        <begin position="133"/>
        <end position="160"/>
    </location>
</feature>
<dbReference type="InterPro" id="IPR005824">
    <property type="entry name" value="KOW"/>
</dbReference>
<dbReference type="PANTHER" id="PTHR30265:SF4">
    <property type="entry name" value="KOW MOTIF FAMILY PROTEIN, EXPRESSED"/>
    <property type="match status" value="1"/>
</dbReference>
<evidence type="ECO:0000256" key="1">
    <source>
        <dbReference type="ARBA" id="ARBA00022814"/>
    </source>
</evidence>
<dbReference type="GO" id="GO:0006353">
    <property type="term" value="P:DNA-templated transcription termination"/>
    <property type="evidence" value="ECO:0007669"/>
    <property type="project" value="UniProtKB-UniRule"/>
</dbReference>
<comment type="similarity">
    <text evidence="4">Belongs to the NusG family.</text>
</comment>
<organism evidence="8 9">
    <name type="scientific">Mesomycoplasma bovoculi M165/69</name>
    <dbReference type="NCBI Taxonomy" id="743966"/>
    <lineage>
        <taxon>Bacteria</taxon>
        <taxon>Bacillati</taxon>
        <taxon>Mycoplasmatota</taxon>
        <taxon>Mycoplasmoidales</taxon>
        <taxon>Metamycoplasmataceae</taxon>
        <taxon>Mesomycoplasma</taxon>
    </lineage>
</organism>
<evidence type="ECO:0000256" key="5">
    <source>
        <dbReference type="NCBIfam" id="TIGR01956"/>
    </source>
</evidence>
<accession>W5UTU4</accession>
<dbReference type="InterPro" id="IPR036735">
    <property type="entry name" value="NGN_dom_sf"/>
</dbReference>
<dbReference type="PATRIC" id="fig|743966.3.peg.516"/>
<dbReference type="eggNOG" id="COG0250">
    <property type="taxonomic scope" value="Bacteria"/>
</dbReference>
<dbReference type="PANTHER" id="PTHR30265">
    <property type="entry name" value="RHO-INTERACTING TRANSCRIPTION TERMINATION FACTOR NUSG"/>
    <property type="match status" value="1"/>
</dbReference>
<proteinExistence type="inferred from homology"/>
<dbReference type="InterPro" id="IPR014722">
    <property type="entry name" value="Rib_uL2_dom2"/>
</dbReference>
<keyword evidence="4" id="KW-0806">Transcription termination</keyword>
<dbReference type="CDD" id="cd09891">
    <property type="entry name" value="NGN_Bact_1"/>
    <property type="match status" value="1"/>
</dbReference>
<dbReference type="HAMAP" id="MF_00948">
    <property type="entry name" value="NusG"/>
    <property type="match status" value="1"/>
</dbReference>
<dbReference type="HOGENOM" id="CLU_067287_1_1_14"/>
<reference evidence="8 9" key="1">
    <citation type="journal article" date="2014" name="Genome Announc.">
        <title>Complete Genome Sequence of Mycoplasma bovoculi Strain M165/69T (ATCC 29104).</title>
        <authorList>
            <person name="Calcutt M.J."/>
            <person name="Foecking M.F."/>
        </authorList>
    </citation>
    <scope>NUCLEOTIDE SEQUENCE [LARGE SCALE GENOMIC DNA]</scope>
    <source>
        <strain evidence="8">M165/69</strain>
    </source>
</reference>
<dbReference type="Gene3D" id="3.30.70.940">
    <property type="entry name" value="NusG, N-terminal domain"/>
    <property type="match status" value="1"/>
</dbReference>
<evidence type="ECO:0000259" key="7">
    <source>
        <dbReference type="SMART" id="SM00739"/>
    </source>
</evidence>
<dbReference type="Pfam" id="PF00467">
    <property type="entry name" value="KOW"/>
    <property type="match status" value="1"/>
</dbReference>
<sequence length="191" mass="22120">MSKPHWYMISTISGKEDTAISLLKHRIKNENLQEYFEEIIKFDVPQLVPKSPNSDETKIKEVNLFKGYFFIKMQMVDQAWYVVRNTQYITGLIGSHGKGAKPTPISDRQYEKMKENWIKKLKQFKETNGISLEFEVDDYVKVISGPFKDDIGQVIKIENNKTVARVRLDNIFGRSAEVDFPVAALEKINVN</sequence>
<dbReference type="GO" id="GO:0032784">
    <property type="term" value="P:regulation of DNA-templated transcription elongation"/>
    <property type="evidence" value="ECO:0007669"/>
    <property type="project" value="InterPro"/>
</dbReference>
<keyword evidence="3 4" id="KW-0804">Transcription</keyword>
<dbReference type="InterPro" id="IPR008991">
    <property type="entry name" value="Translation_prot_SH3-like_sf"/>
</dbReference>
<keyword evidence="9" id="KW-1185">Reference proteome</keyword>
<dbReference type="NCBIfam" id="TIGR01956">
    <property type="entry name" value="NusG_myco"/>
    <property type="match status" value="1"/>
</dbReference>
<protein>
    <recommendedName>
        <fullName evidence="4 5">Transcription termination/antitermination protein NusG</fullName>
    </recommendedName>
</protein>
<evidence type="ECO:0000256" key="4">
    <source>
        <dbReference type="HAMAP-Rule" id="MF_00948"/>
    </source>
</evidence>
<dbReference type="SUPFAM" id="SSF82679">
    <property type="entry name" value="N-utilization substance G protein NusG, N-terminal domain"/>
    <property type="match status" value="1"/>
</dbReference>
<evidence type="ECO:0000256" key="2">
    <source>
        <dbReference type="ARBA" id="ARBA00023015"/>
    </source>
</evidence>
<dbReference type="AlphaFoldDB" id="W5UTU4"/>
<dbReference type="Proteomes" id="UP000019229">
    <property type="component" value="Chromosome"/>
</dbReference>
<dbReference type="Pfam" id="PF02357">
    <property type="entry name" value="NusG"/>
    <property type="match status" value="1"/>
</dbReference>
<dbReference type="RefSeq" id="WP_025279648.1">
    <property type="nucleotide sequence ID" value="NZ_CP007154.1"/>
</dbReference>
<dbReference type="InterPro" id="IPR010216">
    <property type="entry name" value="Transcrpt_antiterm_NusG_myco"/>
</dbReference>
<keyword evidence="2 4" id="KW-0805">Transcription regulation</keyword>
<dbReference type="InterPro" id="IPR006645">
    <property type="entry name" value="NGN-like_dom"/>
</dbReference>
<evidence type="ECO:0000313" key="8">
    <source>
        <dbReference type="EMBL" id="AHH45516.1"/>
    </source>
</evidence>
<dbReference type="SUPFAM" id="SSF50104">
    <property type="entry name" value="Translation proteins SH3-like domain"/>
    <property type="match status" value="1"/>
</dbReference>